<dbReference type="PROSITE" id="PS00775">
    <property type="entry name" value="GLYCOSYL_HYDROL_F3"/>
    <property type="match status" value="1"/>
</dbReference>
<dbReference type="EMBL" id="RBLC01000001">
    <property type="protein sequence ID" value="RKS25118.1"/>
    <property type="molecule type" value="Genomic_DNA"/>
</dbReference>
<dbReference type="PANTHER" id="PTHR30620">
    <property type="entry name" value="PERIPLASMIC BETA-GLUCOSIDASE-RELATED"/>
    <property type="match status" value="1"/>
</dbReference>
<dbReference type="Pfam" id="PF00933">
    <property type="entry name" value="Glyco_hydro_3"/>
    <property type="match status" value="1"/>
</dbReference>
<feature type="signal peptide" evidence="11">
    <location>
        <begin position="1"/>
        <end position="19"/>
    </location>
</feature>
<evidence type="ECO:0000256" key="3">
    <source>
        <dbReference type="ARBA" id="ARBA00005336"/>
    </source>
</evidence>
<name>A0A495MI64_9FLAO</name>
<dbReference type="Gene3D" id="3.20.20.300">
    <property type="entry name" value="Glycoside hydrolase, family 3, N-terminal domain"/>
    <property type="match status" value="1"/>
</dbReference>
<dbReference type="FunFam" id="3.40.50.1700:FF:000004">
    <property type="entry name" value="Periplasmic beta-glucosidase"/>
    <property type="match status" value="1"/>
</dbReference>
<gene>
    <name evidence="13" type="ORF">CLV94_0148</name>
</gene>
<dbReference type="Proteomes" id="UP000277579">
    <property type="component" value="Unassembled WGS sequence"/>
</dbReference>
<evidence type="ECO:0000256" key="9">
    <source>
        <dbReference type="ARBA" id="ARBA00067498"/>
    </source>
</evidence>
<sequence length="747" mass="82759">MKFKAVLLLLLASSLTVNAQKDKKKSQIKPRKEFISELMAKMTIDEKIGQLVQFTADGTITGPVSGDNYIEQIKKGNVGSILNATTVKYTAELQKMNLENSRLKIPLLFGYDVIHGYRTIFPITLGESASWDLKAVELSAKIAAAEAAAGGVHWTFAPMVDIARDPRWGRVSEGAGEDTYLGSKLAFARVRGFQGTDLSLNNTILACTKHFAAYGAAEAGRDYNTVDMSERVLRETYLPPFKATVDAGVRTFMTSFNEISGVPATGNKFLVNGILKDEWKFDGFVVTDYTGMNEMIPHGFAKDEKHAGELALNAGVDMDMVGGIYMKQLKKSLSEGKVTEAQINDACRRILEAKYDLGLFEDPYRYNDAKREKEVIYKKEYLDAALDVANKSLVLLKNSNNVLPLKKEQKVAFVGPLVSDEFNIIGSWAASGDRNGFAVSVEEGVNKIITDKSKISFAKGVEIVDAKRDMIQNAINNAKNADVIVAVMGEFENMSGEAASRTNIDLPGIQKEFLAELKKLGKPIILVLLNGRPLTLEWEDKNMDAILEAWWPGTRGGDAIAQTLYGINNPSGKLPMTFPRNVGQIPIYYNHKNTGRPYLGTADNEQKYKSRYIDVDNSPLYEFGYGLSYTKFSYSNFKVSSNQINFSQKLKATVEIANTGNYDGEEVVQLYIHDKVGSVTRPVKELKGFQKIFLKKGEKKTVEFEISAEDLKFYGIDMQFAAEPGDFEVFVGGTSATTMKLEFELVK</sequence>
<evidence type="ECO:0000313" key="13">
    <source>
        <dbReference type="EMBL" id="RKS25118.1"/>
    </source>
</evidence>
<dbReference type="InterPro" id="IPR001764">
    <property type="entry name" value="Glyco_hydro_3_N"/>
</dbReference>
<dbReference type="RefSeq" id="WP_121374548.1">
    <property type="nucleotide sequence ID" value="NZ_RBLC01000001.1"/>
</dbReference>
<dbReference type="Pfam" id="PF01915">
    <property type="entry name" value="Glyco_hydro_3_C"/>
    <property type="match status" value="1"/>
</dbReference>
<evidence type="ECO:0000256" key="5">
    <source>
        <dbReference type="ARBA" id="ARBA00022729"/>
    </source>
</evidence>
<dbReference type="PANTHER" id="PTHR30620:SF16">
    <property type="entry name" value="LYSOSOMAL BETA GLUCOSIDASE"/>
    <property type="match status" value="1"/>
</dbReference>
<dbReference type="SUPFAM" id="SSF52279">
    <property type="entry name" value="Beta-D-glucan exohydrolase, C-terminal domain"/>
    <property type="match status" value="1"/>
</dbReference>
<dbReference type="InterPro" id="IPR017853">
    <property type="entry name" value="GH"/>
</dbReference>
<dbReference type="InterPro" id="IPR013783">
    <property type="entry name" value="Ig-like_fold"/>
</dbReference>
<keyword evidence="8 10" id="KW-0326">Glycosidase</keyword>
<organism evidence="13 14">
    <name type="scientific">Flavobacterium endophyticum</name>
    <dbReference type="NCBI Taxonomy" id="1540163"/>
    <lineage>
        <taxon>Bacteria</taxon>
        <taxon>Pseudomonadati</taxon>
        <taxon>Bacteroidota</taxon>
        <taxon>Flavobacteriia</taxon>
        <taxon>Flavobacteriales</taxon>
        <taxon>Flavobacteriaceae</taxon>
        <taxon>Flavobacterium</taxon>
    </lineage>
</organism>
<keyword evidence="14" id="KW-1185">Reference proteome</keyword>
<comment type="caution">
    <text evidence="13">The sequence shown here is derived from an EMBL/GenBank/DDBJ whole genome shotgun (WGS) entry which is preliminary data.</text>
</comment>
<reference evidence="13 14" key="1">
    <citation type="submission" date="2018-10" db="EMBL/GenBank/DDBJ databases">
        <title>Genomic Encyclopedia of Archaeal and Bacterial Type Strains, Phase II (KMG-II): from individual species to whole genera.</title>
        <authorList>
            <person name="Goeker M."/>
        </authorList>
    </citation>
    <scope>NUCLEOTIDE SEQUENCE [LARGE SCALE GENOMIC DNA]</scope>
    <source>
        <strain evidence="13 14">DSM 29537</strain>
    </source>
</reference>
<dbReference type="InterPro" id="IPR019800">
    <property type="entry name" value="Glyco_hydro_3_AS"/>
</dbReference>
<comment type="similarity">
    <text evidence="3 10">Belongs to the glycosyl hydrolase 3 family.</text>
</comment>
<dbReference type="GO" id="GO:0042597">
    <property type="term" value="C:periplasmic space"/>
    <property type="evidence" value="ECO:0007669"/>
    <property type="project" value="UniProtKB-SubCell"/>
</dbReference>
<dbReference type="PRINTS" id="PR00133">
    <property type="entry name" value="GLHYDRLASE3"/>
</dbReference>
<dbReference type="OrthoDB" id="9805821at2"/>
<evidence type="ECO:0000256" key="11">
    <source>
        <dbReference type="SAM" id="SignalP"/>
    </source>
</evidence>
<dbReference type="AlphaFoldDB" id="A0A495MI64"/>
<evidence type="ECO:0000313" key="14">
    <source>
        <dbReference type="Proteomes" id="UP000277579"/>
    </source>
</evidence>
<feature type="domain" description="Fibronectin type III-like" evidence="12">
    <location>
        <begin position="666"/>
        <end position="735"/>
    </location>
</feature>
<dbReference type="GO" id="GO:0009251">
    <property type="term" value="P:glucan catabolic process"/>
    <property type="evidence" value="ECO:0007669"/>
    <property type="project" value="TreeGrafter"/>
</dbReference>
<evidence type="ECO:0000256" key="10">
    <source>
        <dbReference type="RuleBase" id="RU361161"/>
    </source>
</evidence>
<accession>A0A495MI64</accession>
<dbReference type="GO" id="GO:0008422">
    <property type="term" value="F:beta-glucosidase activity"/>
    <property type="evidence" value="ECO:0007669"/>
    <property type="project" value="UniProtKB-EC"/>
</dbReference>
<dbReference type="SMART" id="SM01217">
    <property type="entry name" value="Fn3_like"/>
    <property type="match status" value="1"/>
</dbReference>
<keyword evidence="5 11" id="KW-0732">Signal</keyword>
<dbReference type="InterPro" id="IPR026891">
    <property type="entry name" value="Fn3-like"/>
</dbReference>
<dbReference type="Gene3D" id="3.40.50.1700">
    <property type="entry name" value="Glycoside hydrolase family 3 C-terminal domain"/>
    <property type="match status" value="1"/>
</dbReference>
<keyword evidence="7 10" id="KW-0378">Hydrolase</keyword>
<dbReference type="InterPro" id="IPR036962">
    <property type="entry name" value="Glyco_hydro_3_N_sf"/>
</dbReference>
<protein>
    <recommendedName>
        <fullName evidence="9">Periplasmic beta-glucosidase</fullName>
        <ecNumber evidence="4">3.2.1.21</ecNumber>
    </recommendedName>
</protein>
<dbReference type="InterPro" id="IPR002772">
    <property type="entry name" value="Glyco_hydro_3_C"/>
</dbReference>
<evidence type="ECO:0000259" key="12">
    <source>
        <dbReference type="SMART" id="SM01217"/>
    </source>
</evidence>
<evidence type="ECO:0000256" key="8">
    <source>
        <dbReference type="ARBA" id="ARBA00023295"/>
    </source>
</evidence>
<dbReference type="SUPFAM" id="SSF51445">
    <property type="entry name" value="(Trans)glycosidases"/>
    <property type="match status" value="1"/>
</dbReference>
<feature type="chain" id="PRO_5019793392" description="Periplasmic beta-glucosidase" evidence="11">
    <location>
        <begin position="20"/>
        <end position="747"/>
    </location>
</feature>
<dbReference type="InterPro" id="IPR036881">
    <property type="entry name" value="Glyco_hydro_3_C_sf"/>
</dbReference>
<evidence type="ECO:0000256" key="1">
    <source>
        <dbReference type="ARBA" id="ARBA00000448"/>
    </source>
</evidence>
<proteinExistence type="inferred from homology"/>
<dbReference type="FunFam" id="2.60.40.10:FF:000495">
    <property type="entry name" value="Periplasmic beta-glucosidase"/>
    <property type="match status" value="1"/>
</dbReference>
<keyword evidence="6" id="KW-0574">Periplasm</keyword>
<comment type="catalytic activity">
    <reaction evidence="1">
        <text>Hydrolysis of terminal, non-reducing beta-D-glucosyl residues with release of beta-D-glucose.</text>
        <dbReference type="EC" id="3.2.1.21"/>
    </reaction>
</comment>
<dbReference type="Gene3D" id="2.60.40.10">
    <property type="entry name" value="Immunoglobulins"/>
    <property type="match status" value="1"/>
</dbReference>
<evidence type="ECO:0000256" key="6">
    <source>
        <dbReference type="ARBA" id="ARBA00022764"/>
    </source>
</evidence>
<dbReference type="FunFam" id="3.20.20.300:FF:000005">
    <property type="entry name" value="Periplasmic beta-glucosidase"/>
    <property type="match status" value="1"/>
</dbReference>
<comment type="subcellular location">
    <subcellularLocation>
        <location evidence="2">Periplasm</location>
    </subcellularLocation>
</comment>
<evidence type="ECO:0000256" key="7">
    <source>
        <dbReference type="ARBA" id="ARBA00022801"/>
    </source>
</evidence>
<dbReference type="InterPro" id="IPR051915">
    <property type="entry name" value="Cellulose_Degrad_GH3"/>
</dbReference>
<evidence type="ECO:0000256" key="2">
    <source>
        <dbReference type="ARBA" id="ARBA00004418"/>
    </source>
</evidence>
<dbReference type="Pfam" id="PF14310">
    <property type="entry name" value="Fn3-like"/>
    <property type="match status" value="1"/>
</dbReference>
<dbReference type="EC" id="3.2.1.21" evidence="4"/>
<evidence type="ECO:0000256" key="4">
    <source>
        <dbReference type="ARBA" id="ARBA00012744"/>
    </source>
</evidence>